<keyword evidence="1" id="KW-1133">Transmembrane helix</keyword>
<evidence type="ECO:0000256" key="1">
    <source>
        <dbReference type="SAM" id="Phobius"/>
    </source>
</evidence>
<keyword evidence="1" id="KW-0472">Membrane</keyword>
<reference evidence="2" key="1">
    <citation type="journal article" date="2014" name="Int. J. Syst. Evol. Microbiol.">
        <title>Complete genome sequence of Corynebacterium casei LMG S-19264T (=DSM 44701T), isolated from a smear-ripened cheese.</title>
        <authorList>
            <consortium name="US DOE Joint Genome Institute (JGI-PGF)"/>
            <person name="Walter F."/>
            <person name="Albersmeier A."/>
            <person name="Kalinowski J."/>
            <person name="Ruckert C."/>
        </authorList>
    </citation>
    <scope>NUCLEOTIDE SEQUENCE</scope>
    <source>
        <strain evidence="2">VKM Ac-1321</strain>
    </source>
</reference>
<organism evidence="2 3">
    <name type="scientific">Dactylosporangium matsuzakiense</name>
    <dbReference type="NCBI Taxonomy" id="53360"/>
    <lineage>
        <taxon>Bacteria</taxon>
        <taxon>Bacillati</taxon>
        <taxon>Actinomycetota</taxon>
        <taxon>Actinomycetes</taxon>
        <taxon>Micromonosporales</taxon>
        <taxon>Micromonosporaceae</taxon>
        <taxon>Dactylosporangium</taxon>
    </lineage>
</organism>
<comment type="caution">
    <text evidence="2">The sequence shown here is derived from an EMBL/GenBank/DDBJ whole genome shotgun (WGS) entry which is preliminary data.</text>
</comment>
<accession>A0A9W6KI55</accession>
<gene>
    <name evidence="2" type="ORF">GCM10017581_031430</name>
</gene>
<protein>
    <submittedName>
        <fullName evidence="2">Uncharacterized protein</fullName>
    </submittedName>
</protein>
<dbReference type="EMBL" id="BSFP01000015">
    <property type="protein sequence ID" value="GLL01402.1"/>
    <property type="molecule type" value="Genomic_DNA"/>
</dbReference>
<dbReference type="AlphaFoldDB" id="A0A9W6KI55"/>
<evidence type="ECO:0000313" key="2">
    <source>
        <dbReference type="EMBL" id="GLL01402.1"/>
    </source>
</evidence>
<keyword evidence="3" id="KW-1185">Reference proteome</keyword>
<feature type="transmembrane region" description="Helical" evidence="1">
    <location>
        <begin position="69"/>
        <end position="87"/>
    </location>
</feature>
<evidence type="ECO:0000313" key="3">
    <source>
        <dbReference type="Proteomes" id="UP001143480"/>
    </source>
</evidence>
<dbReference type="Proteomes" id="UP001143480">
    <property type="component" value="Unassembled WGS sequence"/>
</dbReference>
<name>A0A9W6KI55_9ACTN</name>
<sequence length="108" mass="11254">MIGTRHTLAAPVVTAPDGRADSTDCWPTNGPNRCAQPFLRPARNCTVVAVDAKAVADGGHREGGAMRKLMAVLAALAMLVVGPTVVWDPNGNPTCTTQFTDAGEARPE</sequence>
<reference evidence="2" key="2">
    <citation type="submission" date="2023-01" db="EMBL/GenBank/DDBJ databases">
        <authorList>
            <person name="Sun Q."/>
            <person name="Evtushenko L."/>
        </authorList>
    </citation>
    <scope>NUCLEOTIDE SEQUENCE</scope>
    <source>
        <strain evidence="2">VKM Ac-1321</strain>
    </source>
</reference>
<keyword evidence="1" id="KW-0812">Transmembrane</keyword>
<proteinExistence type="predicted"/>